<sequence>MNIIDWFAVECASNGTPMRLNTDERRMLVRRRPNLPEVELARRSFCTVRTIERDRADLADAEQQQCPLCGQAAWVIHTGIVEAHPDKLLQECPMSGQSVAADWESQTAATVVWLSRRIRVGDSIGVWDYLTKLPEDQRTQLLMAALAGIPDVEDPFAWITEEVEQVA</sequence>
<proteinExistence type="predicted"/>
<dbReference type="EMBL" id="KF024723">
    <property type="protein sequence ID" value="AGT12469.1"/>
    <property type="molecule type" value="Genomic_DNA"/>
</dbReference>
<accession>S5XXU9</accession>
<keyword evidence="2" id="KW-1185">Reference proteome</keyword>
<gene>
    <name evidence="1" type="primary">60</name>
    <name evidence="1" type="ORF">HAMULUS_60</name>
</gene>
<organism evidence="1 2">
    <name type="scientific">Mycobacterium phage Hamulus</name>
    <dbReference type="NCBI Taxonomy" id="1340824"/>
    <lineage>
        <taxon>Viruses</taxon>
        <taxon>Duplodnaviria</taxon>
        <taxon>Heunggongvirae</taxon>
        <taxon>Uroviricota</taxon>
        <taxon>Caudoviricetes</taxon>
        <taxon>Gracegardnervirinae</taxon>
        <taxon>Cheoctovirus</taxon>
        <taxon>Cheoctovirus hamulus</taxon>
    </lineage>
</organism>
<reference evidence="2" key="1">
    <citation type="submission" date="2013-05" db="EMBL/GenBank/DDBJ databases">
        <authorList>
            <person name="Rodriguez L.C."/>
            <person name="Borjon A."/>
            <person name="Davis K.R."/>
            <person name="Hagopian G.V."/>
            <person name="Holz N.A."/>
            <person name="Kasza T.A."/>
            <person name="Mac V."/>
            <person name="Nicholson K."/>
            <person name="Rubin J.D."/>
            <person name="Ruby J.A."/>
            <person name="Shepard E.M."/>
            <person name="Straub C.L."/>
            <person name="Sughrue T.P."/>
            <person name="Yee B.C."/>
            <person name="Donohue J.-P."/>
            <person name="Valenzeula L."/>
            <person name="Ares M.Jr."/>
            <person name="Hartzog G.A."/>
            <person name="Russell D.A."/>
            <person name="Jacobs-Sera D."/>
            <person name="Hatfull G.F."/>
        </authorList>
    </citation>
    <scope>NUCLEOTIDE SEQUENCE [LARGE SCALE GENOMIC DNA]</scope>
</reference>
<evidence type="ECO:0000313" key="2">
    <source>
        <dbReference type="Proteomes" id="UP000015552"/>
    </source>
</evidence>
<dbReference type="GeneID" id="16545964"/>
<dbReference type="Pfam" id="PF24076">
    <property type="entry name" value="DUF7368"/>
    <property type="match status" value="1"/>
</dbReference>
<name>S5XXU9_9CAUD</name>
<dbReference type="KEGG" id="vg:16545964"/>
<dbReference type="Proteomes" id="UP000015552">
    <property type="component" value="Segment"/>
</dbReference>
<dbReference type="RefSeq" id="YP_008409124.1">
    <property type="nucleotide sequence ID" value="NC_022056.1"/>
</dbReference>
<evidence type="ECO:0000313" key="1">
    <source>
        <dbReference type="EMBL" id="AGT12469.1"/>
    </source>
</evidence>
<dbReference type="InterPro" id="IPR055792">
    <property type="entry name" value="DUF7368"/>
</dbReference>
<dbReference type="OrthoDB" id="9866at10239"/>
<protein>
    <submittedName>
        <fullName evidence="1">HTH domain protein</fullName>
    </submittedName>
</protein>